<protein>
    <submittedName>
        <fullName evidence="1">Uncharacterized protein</fullName>
    </submittedName>
</protein>
<dbReference type="AlphaFoldDB" id="A0A166TSX4"/>
<evidence type="ECO:0000313" key="1">
    <source>
        <dbReference type="EMBL" id="KZP30939.1"/>
    </source>
</evidence>
<evidence type="ECO:0000313" key="2">
    <source>
        <dbReference type="Proteomes" id="UP000076532"/>
    </source>
</evidence>
<dbReference type="Proteomes" id="UP000076532">
    <property type="component" value="Unassembled WGS sequence"/>
</dbReference>
<accession>A0A166TSX4</accession>
<sequence length="80" mass="9090">MEQLQLQASEYISRCVLGLTGISISIGAIETRYLQPAEAFSKRFSPSLSYSWHRCKSQESQRCAPILPSEIRIWIECCPP</sequence>
<proteinExistence type="predicted"/>
<reference evidence="1 2" key="1">
    <citation type="journal article" date="2016" name="Mol. Biol. Evol.">
        <title>Comparative Genomics of Early-Diverging Mushroom-Forming Fungi Provides Insights into the Origins of Lignocellulose Decay Capabilities.</title>
        <authorList>
            <person name="Nagy L.G."/>
            <person name="Riley R."/>
            <person name="Tritt A."/>
            <person name="Adam C."/>
            <person name="Daum C."/>
            <person name="Floudas D."/>
            <person name="Sun H."/>
            <person name="Yadav J.S."/>
            <person name="Pangilinan J."/>
            <person name="Larsson K.H."/>
            <person name="Matsuura K."/>
            <person name="Barry K."/>
            <person name="Labutti K."/>
            <person name="Kuo R."/>
            <person name="Ohm R.A."/>
            <person name="Bhattacharya S.S."/>
            <person name="Shirouzu T."/>
            <person name="Yoshinaga Y."/>
            <person name="Martin F.M."/>
            <person name="Grigoriev I.V."/>
            <person name="Hibbett D.S."/>
        </authorList>
    </citation>
    <scope>NUCLEOTIDE SEQUENCE [LARGE SCALE GENOMIC DNA]</scope>
    <source>
        <strain evidence="1 2">CBS 109695</strain>
    </source>
</reference>
<keyword evidence="2" id="KW-1185">Reference proteome</keyword>
<name>A0A166TSX4_9AGAM</name>
<dbReference type="EMBL" id="KV417491">
    <property type="protein sequence ID" value="KZP30939.1"/>
    <property type="molecule type" value="Genomic_DNA"/>
</dbReference>
<gene>
    <name evidence="1" type="ORF">FIBSPDRAFT_849953</name>
</gene>
<organism evidence="1 2">
    <name type="scientific">Athelia psychrophila</name>
    <dbReference type="NCBI Taxonomy" id="1759441"/>
    <lineage>
        <taxon>Eukaryota</taxon>
        <taxon>Fungi</taxon>
        <taxon>Dikarya</taxon>
        <taxon>Basidiomycota</taxon>
        <taxon>Agaricomycotina</taxon>
        <taxon>Agaricomycetes</taxon>
        <taxon>Agaricomycetidae</taxon>
        <taxon>Atheliales</taxon>
        <taxon>Atheliaceae</taxon>
        <taxon>Athelia</taxon>
    </lineage>
</organism>
<feature type="non-terminal residue" evidence="1">
    <location>
        <position position="80"/>
    </location>
</feature>